<keyword evidence="1" id="KW-1133">Transmembrane helix</keyword>
<evidence type="ECO:0000256" key="1">
    <source>
        <dbReference type="SAM" id="Phobius"/>
    </source>
</evidence>
<dbReference type="Proteomes" id="UP000485621">
    <property type="component" value="Unassembled WGS sequence"/>
</dbReference>
<comment type="caution">
    <text evidence="2">The sequence shown here is derived from an EMBL/GenBank/DDBJ whole genome shotgun (WGS) entry which is preliminary data.</text>
</comment>
<keyword evidence="1" id="KW-0472">Membrane</keyword>
<name>A0A1V5ZPF3_9BACT</name>
<reference evidence="2" key="1">
    <citation type="submission" date="2017-02" db="EMBL/GenBank/DDBJ databases">
        <title>Delving into the versatile metabolic prowess of the omnipresent phylum Bacteroidetes.</title>
        <authorList>
            <person name="Nobu M.K."/>
            <person name="Mei R."/>
            <person name="Narihiro T."/>
            <person name="Kuroda K."/>
            <person name="Liu W.-T."/>
        </authorList>
    </citation>
    <scope>NUCLEOTIDE SEQUENCE</scope>
    <source>
        <strain evidence="2">ADurb.Bin160</strain>
    </source>
</reference>
<protein>
    <submittedName>
        <fullName evidence="2">Uncharacterized protein</fullName>
    </submittedName>
</protein>
<feature type="transmembrane region" description="Helical" evidence="1">
    <location>
        <begin position="21"/>
        <end position="40"/>
    </location>
</feature>
<feature type="transmembrane region" description="Helical" evidence="1">
    <location>
        <begin position="60"/>
        <end position="84"/>
    </location>
</feature>
<organism evidence="2">
    <name type="scientific">candidate division CPR1 bacterium ADurb.Bin160</name>
    <dbReference type="NCBI Taxonomy" id="1852826"/>
    <lineage>
        <taxon>Bacteria</taxon>
        <taxon>candidate division CPR1</taxon>
    </lineage>
</organism>
<dbReference type="AlphaFoldDB" id="A0A1V5ZPF3"/>
<accession>A0A1V5ZPF3</accession>
<gene>
    <name evidence="2" type="ORF">BWY04_00632</name>
</gene>
<evidence type="ECO:0000313" key="2">
    <source>
        <dbReference type="EMBL" id="OQB41744.1"/>
    </source>
</evidence>
<keyword evidence="1" id="KW-0812">Transmembrane</keyword>
<sequence length="89" mass="10152">MSIDFHNNRFFKLSSVNSKPSILICFCNVFFNISLCGIVLSKLPQNHSCVADKSLSSILFIHELGLFFIHKTLVAHICVIEYHLHSLLF</sequence>
<proteinExistence type="predicted"/>
<dbReference type="EMBL" id="MWDB01000011">
    <property type="protein sequence ID" value="OQB41744.1"/>
    <property type="molecule type" value="Genomic_DNA"/>
</dbReference>